<feature type="transmembrane region" description="Helical" evidence="9">
    <location>
        <begin position="905"/>
        <end position="927"/>
    </location>
</feature>
<feature type="transmembrane region" description="Helical" evidence="9">
    <location>
        <begin position="948"/>
        <end position="974"/>
    </location>
</feature>
<comment type="caution">
    <text evidence="11">The sequence shown here is derived from an EMBL/GenBank/DDBJ whole genome shotgun (WGS) entry which is preliminary data.</text>
</comment>
<dbReference type="SUPFAM" id="SSF81660">
    <property type="entry name" value="Metal cation-transporting ATPase, ATP-binding domain N"/>
    <property type="match status" value="1"/>
</dbReference>
<dbReference type="STRING" id="418784.A0A2P7Z068"/>
<accession>A0A2P7Z068</accession>
<keyword evidence="12" id="KW-1185">Reference proteome</keyword>
<dbReference type="VEuPathDB" id="FungiDB:C7M61_001302"/>
<evidence type="ECO:0000256" key="8">
    <source>
        <dbReference type="ARBA" id="ARBA00023136"/>
    </source>
</evidence>
<dbReference type="SUPFAM" id="SSF81653">
    <property type="entry name" value="Calcium ATPase, transduction domain A"/>
    <property type="match status" value="1"/>
</dbReference>
<dbReference type="PROSITE" id="PS00154">
    <property type="entry name" value="ATPASE_E1_E2"/>
    <property type="match status" value="1"/>
</dbReference>
<dbReference type="Pfam" id="PF00690">
    <property type="entry name" value="Cation_ATPase_N"/>
    <property type="match status" value="1"/>
</dbReference>
<gene>
    <name evidence="11" type="ORF">C7M61_001302</name>
</gene>
<dbReference type="PANTHER" id="PTHR43294">
    <property type="entry name" value="SODIUM/POTASSIUM-TRANSPORTING ATPASE SUBUNIT ALPHA"/>
    <property type="match status" value="1"/>
</dbReference>
<dbReference type="Gene3D" id="2.70.150.10">
    <property type="entry name" value="Calcium-transporting ATPase, cytoplasmic transduction domain A"/>
    <property type="match status" value="1"/>
</dbReference>
<dbReference type="InterPro" id="IPR044492">
    <property type="entry name" value="P_typ_ATPase_HD_dom"/>
</dbReference>
<dbReference type="InterPro" id="IPR059000">
    <property type="entry name" value="ATPase_P-type_domA"/>
</dbReference>
<dbReference type="GO" id="GO:0036376">
    <property type="term" value="P:sodium ion export across plasma membrane"/>
    <property type="evidence" value="ECO:0007669"/>
    <property type="project" value="TreeGrafter"/>
</dbReference>
<feature type="transmembrane region" description="Helical" evidence="9">
    <location>
        <begin position="1074"/>
        <end position="1090"/>
    </location>
</feature>
<dbReference type="Gene3D" id="1.20.1110.10">
    <property type="entry name" value="Calcium-transporting ATPase, transmembrane domain"/>
    <property type="match status" value="1"/>
</dbReference>
<evidence type="ECO:0000256" key="4">
    <source>
        <dbReference type="ARBA" id="ARBA00022741"/>
    </source>
</evidence>
<dbReference type="RefSeq" id="XP_024716314.1">
    <property type="nucleotide sequence ID" value="XM_024856715.1"/>
</dbReference>
<keyword evidence="8 9" id="KW-0472">Membrane</keyword>
<reference evidence="11 12" key="1">
    <citation type="submission" date="2018-03" db="EMBL/GenBank/DDBJ databases">
        <title>Candida pseudohaemulonii genome assembly and annotation.</title>
        <authorList>
            <person name="Munoz J.F."/>
            <person name="Gade L.G."/>
            <person name="Chow N.A."/>
            <person name="Litvintseva A.P."/>
            <person name="Loparev V.N."/>
            <person name="Cuomo C.A."/>
        </authorList>
    </citation>
    <scope>NUCLEOTIDE SEQUENCE [LARGE SCALE GENOMIC DNA]</scope>
    <source>
        <strain evidence="11 12">B12108</strain>
    </source>
</reference>
<dbReference type="InterPro" id="IPR023299">
    <property type="entry name" value="ATPase_P-typ_cyto_dom_N"/>
</dbReference>
<dbReference type="Proteomes" id="UP000241107">
    <property type="component" value="Unassembled WGS sequence"/>
</dbReference>
<dbReference type="OrthoDB" id="158672at2759"/>
<dbReference type="InterPro" id="IPR036412">
    <property type="entry name" value="HAD-like_sf"/>
</dbReference>
<feature type="transmembrane region" description="Helical" evidence="9">
    <location>
        <begin position="878"/>
        <end position="899"/>
    </location>
</feature>
<dbReference type="GO" id="GO:1902600">
    <property type="term" value="P:proton transmembrane transport"/>
    <property type="evidence" value="ECO:0007669"/>
    <property type="project" value="TreeGrafter"/>
</dbReference>
<feature type="transmembrane region" description="Helical" evidence="9">
    <location>
        <begin position="400"/>
        <end position="426"/>
    </location>
</feature>
<name>A0A2P7Z068_9ASCO</name>
<dbReference type="InterPro" id="IPR008250">
    <property type="entry name" value="ATPase_P-typ_transduc_dom_A_sf"/>
</dbReference>
<dbReference type="EMBL" id="PYFQ01000001">
    <property type="protein sequence ID" value="PSK41615.1"/>
    <property type="molecule type" value="Genomic_DNA"/>
</dbReference>
<feature type="transmembrane region" description="Helical" evidence="9">
    <location>
        <begin position="199"/>
        <end position="219"/>
    </location>
</feature>
<dbReference type="GO" id="GO:0005524">
    <property type="term" value="F:ATP binding"/>
    <property type="evidence" value="ECO:0007669"/>
    <property type="project" value="UniProtKB-KW"/>
</dbReference>
<keyword evidence="2" id="KW-1003">Cell membrane</keyword>
<dbReference type="InterPro" id="IPR006068">
    <property type="entry name" value="ATPase_P-typ_cation-transptr_C"/>
</dbReference>
<dbReference type="PRINTS" id="PR00121">
    <property type="entry name" value="NAKATPASE"/>
</dbReference>
<dbReference type="InterPro" id="IPR050510">
    <property type="entry name" value="Cation_transp_ATPase_P-type"/>
</dbReference>
<dbReference type="SMART" id="SM00831">
    <property type="entry name" value="Cation_ATPase_N"/>
    <property type="match status" value="1"/>
</dbReference>
<comment type="subcellular location">
    <subcellularLocation>
        <location evidence="1">Cell membrane</location>
        <topology evidence="1">Multi-pass membrane protein</topology>
    </subcellularLocation>
</comment>
<dbReference type="PANTHER" id="PTHR43294:SF21">
    <property type="entry name" value="CATION TRANSPORTING ATPASE"/>
    <property type="match status" value="1"/>
</dbReference>
<dbReference type="PRINTS" id="PR00119">
    <property type="entry name" value="CATATPASE"/>
</dbReference>
<evidence type="ECO:0000259" key="10">
    <source>
        <dbReference type="SMART" id="SM00831"/>
    </source>
</evidence>
<dbReference type="InterPro" id="IPR018303">
    <property type="entry name" value="ATPase_P-typ_P_site"/>
</dbReference>
<dbReference type="SFLD" id="SFLDF00027">
    <property type="entry name" value="p-type_atpase"/>
    <property type="match status" value="1"/>
</dbReference>
<keyword evidence="4" id="KW-0547">Nucleotide-binding</keyword>
<evidence type="ECO:0000256" key="5">
    <source>
        <dbReference type="ARBA" id="ARBA00022840"/>
    </source>
</evidence>
<dbReference type="GeneID" id="36564692"/>
<evidence type="ECO:0000256" key="9">
    <source>
        <dbReference type="SAM" id="Phobius"/>
    </source>
</evidence>
<evidence type="ECO:0000256" key="3">
    <source>
        <dbReference type="ARBA" id="ARBA00022692"/>
    </source>
</evidence>
<feature type="transmembrane region" description="Helical" evidence="9">
    <location>
        <begin position="1042"/>
        <end position="1062"/>
    </location>
</feature>
<feature type="transmembrane region" description="Helical" evidence="9">
    <location>
        <begin position="1002"/>
        <end position="1022"/>
    </location>
</feature>
<dbReference type="Pfam" id="PF13246">
    <property type="entry name" value="Cation_ATPase"/>
    <property type="match status" value="1"/>
</dbReference>
<evidence type="ECO:0000313" key="12">
    <source>
        <dbReference type="Proteomes" id="UP000241107"/>
    </source>
</evidence>
<dbReference type="SUPFAM" id="SSF81665">
    <property type="entry name" value="Calcium ATPase, transmembrane domain M"/>
    <property type="match status" value="1"/>
</dbReference>
<dbReference type="GO" id="GO:0005886">
    <property type="term" value="C:plasma membrane"/>
    <property type="evidence" value="ECO:0007669"/>
    <property type="project" value="UniProtKB-SubCell"/>
</dbReference>
<organism evidence="11 12">
    <name type="scientific">Candidozyma pseudohaemuli</name>
    <dbReference type="NCBI Taxonomy" id="418784"/>
    <lineage>
        <taxon>Eukaryota</taxon>
        <taxon>Fungi</taxon>
        <taxon>Dikarya</taxon>
        <taxon>Ascomycota</taxon>
        <taxon>Saccharomycotina</taxon>
        <taxon>Pichiomycetes</taxon>
        <taxon>Metschnikowiaceae</taxon>
        <taxon>Candidozyma</taxon>
    </lineage>
</organism>
<dbReference type="Pfam" id="PF00689">
    <property type="entry name" value="Cation_ATPase_C"/>
    <property type="match status" value="1"/>
</dbReference>
<dbReference type="Gene3D" id="3.40.50.1000">
    <property type="entry name" value="HAD superfamily/HAD-like"/>
    <property type="match status" value="1"/>
</dbReference>
<dbReference type="GO" id="GO:1990573">
    <property type="term" value="P:potassium ion import across plasma membrane"/>
    <property type="evidence" value="ECO:0007669"/>
    <property type="project" value="TreeGrafter"/>
</dbReference>
<dbReference type="InterPro" id="IPR001757">
    <property type="entry name" value="P_typ_ATPase"/>
</dbReference>
<feature type="domain" description="Cation-transporting P-type ATPase N-terminal" evidence="10">
    <location>
        <begin position="115"/>
        <end position="188"/>
    </location>
</feature>
<dbReference type="NCBIfam" id="TIGR01494">
    <property type="entry name" value="ATPase_P-type"/>
    <property type="match status" value="2"/>
</dbReference>
<dbReference type="InterPro" id="IPR023298">
    <property type="entry name" value="ATPase_P-typ_TM_dom_sf"/>
</dbReference>
<evidence type="ECO:0000256" key="7">
    <source>
        <dbReference type="ARBA" id="ARBA00022989"/>
    </source>
</evidence>
<dbReference type="InterPro" id="IPR004014">
    <property type="entry name" value="ATPase_P-typ_cation-transptr_N"/>
</dbReference>
<dbReference type="SFLD" id="SFLDG00002">
    <property type="entry name" value="C1.7:_P-type_atpase_like"/>
    <property type="match status" value="1"/>
</dbReference>
<dbReference type="GO" id="GO:0006883">
    <property type="term" value="P:intracellular sodium ion homeostasis"/>
    <property type="evidence" value="ECO:0007669"/>
    <property type="project" value="TreeGrafter"/>
</dbReference>
<dbReference type="InterPro" id="IPR023214">
    <property type="entry name" value="HAD_sf"/>
</dbReference>
<sequence length="1111" mass="123946">MGDKRNSYLVNTVSAETSFTKDDDSDLSFADKPTNDGIRFADGERKDGVSVPGRARRRLSFHSLNRDDDLFTIRERVQPDVVLPAVFKTISHEVETRSEHQTELDPTASKFAGITYHTDDPEKLVVDFGTDVTYGLSSAQLVARRKEFGPNVQSKPPSRLLKKIFMYFFGGFGGLLLTGGILCIVSWKPLGNPDPAIANLILGIILLFVFLFQAMFNFFQDFSSSRVMDSIHNMIPVETLVVREGNFEQVDSKILVPGDIIKFGTGVKVPADIRIVEASPDLSFDRSILTGESDAVPATYRSDPLHSNYLESNCIAMQGTFVVGGSGKGIVVATGDHTIFGTIAKLTSEPKKGLTPMQWEILRFVLMTTSIIVALVVLIIILWCAWLNKDHKGWLTVSGLIVDIVAVAVAFIPEGLPIALTTCLIITANQMRKSKILCKTLSTVETLGSVSVLCFDKTGTLTRNNMTVTDVCKGDDEDSVAELKSQVSGETEFTDALTTHFLTICSLCNDATVSKNGSLNGNATDKAVFTYSDSIMPKWELEQKWSSRFQIAFNSKDKYMANLLDANSSFQMPEKTWSQIGIELPLGQEENFSLLTVKGAPDILLKRCTSILQRDGDDRVVVQNLDDQILDKIRTIQQKWSREGKRVIMLTSKMVQPSTIDFTDRFSATERLREELSDGMTLVGMLGIEDPPRKNIDTVISRLRDAGVKIVMITGDFELTGLSIAKQVGIVTGNVDTYQDVIVAATKEPVSNDDTPIPRAVSIVGSDLNTLTEDEWSRVVRYEELVFTRTTPEQKLMIIKQFQKHKHVIGMTGDGINDSPSLKQADIGISLIDASDIAKEASDIILMNNTGAEDELFNSIIDALEYGRLVFENLRKTIGYLLPAGTYAELWPVLMNVIFGMPQMLLSFLMIIICCITDCAGAIILAYESSERNLLQKKPRSVTKEKLVDWKLFLHSYFTIGTYYCFTSFMVAFLNLTRRGYKFSDFSLSYGTYEDLPDVEDYINMSSSIYFVNLVIMQLFNLFAMRTRYLSMFQHLPMKNKYLFAVVPITLGVTFIVNYIPAIHSALGTAQVPVEYYFIAVGFGAVVLVYDELRKWYNRKHPNSFLAKIAW</sequence>
<dbReference type="GO" id="GO:0016887">
    <property type="term" value="F:ATP hydrolysis activity"/>
    <property type="evidence" value="ECO:0007669"/>
    <property type="project" value="InterPro"/>
</dbReference>
<dbReference type="SFLD" id="SFLDS00003">
    <property type="entry name" value="Haloacid_Dehalogenase"/>
    <property type="match status" value="1"/>
</dbReference>
<evidence type="ECO:0000256" key="6">
    <source>
        <dbReference type="ARBA" id="ARBA00022967"/>
    </source>
</evidence>
<protein>
    <recommendedName>
        <fullName evidence="10">Cation-transporting P-type ATPase N-terminal domain-containing protein</fullName>
    </recommendedName>
</protein>
<feature type="transmembrane region" description="Helical" evidence="9">
    <location>
        <begin position="164"/>
        <end position="187"/>
    </location>
</feature>
<evidence type="ECO:0000256" key="1">
    <source>
        <dbReference type="ARBA" id="ARBA00004651"/>
    </source>
</evidence>
<keyword evidence="6" id="KW-1278">Translocase</keyword>
<dbReference type="GO" id="GO:0005391">
    <property type="term" value="F:P-type sodium:potassium-exchanging transporter activity"/>
    <property type="evidence" value="ECO:0007669"/>
    <property type="project" value="TreeGrafter"/>
</dbReference>
<proteinExistence type="predicted"/>
<dbReference type="SUPFAM" id="SSF56784">
    <property type="entry name" value="HAD-like"/>
    <property type="match status" value="1"/>
</dbReference>
<feature type="transmembrane region" description="Helical" evidence="9">
    <location>
        <begin position="361"/>
        <end position="388"/>
    </location>
</feature>
<dbReference type="Pfam" id="PF00122">
    <property type="entry name" value="E1-E2_ATPase"/>
    <property type="match status" value="1"/>
</dbReference>
<dbReference type="GO" id="GO:0030007">
    <property type="term" value="P:intracellular potassium ion homeostasis"/>
    <property type="evidence" value="ECO:0007669"/>
    <property type="project" value="TreeGrafter"/>
</dbReference>
<keyword evidence="7 9" id="KW-1133">Transmembrane helix</keyword>
<keyword evidence="3 9" id="KW-0812">Transmembrane</keyword>
<evidence type="ECO:0000313" key="11">
    <source>
        <dbReference type="EMBL" id="PSK41615.1"/>
    </source>
</evidence>
<keyword evidence="5" id="KW-0067">ATP-binding</keyword>
<dbReference type="Gene3D" id="3.40.1110.10">
    <property type="entry name" value="Calcium-transporting ATPase, cytoplasmic domain N"/>
    <property type="match status" value="1"/>
</dbReference>
<evidence type="ECO:0000256" key="2">
    <source>
        <dbReference type="ARBA" id="ARBA00022475"/>
    </source>
</evidence>
<dbReference type="AlphaFoldDB" id="A0A2P7Z068"/>